<organism evidence="2">
    <name type="scientific">Singulisphaera sp. Ch08</name>
    <dbReference type="NCBI Taxonomy" id="3120278"/>
    <lineage>
        <taxon>Bacteria</taxon>
        <taxon>Pseudomonadati</taxon>
        <taxon>Planctomycetota</taxon>
        <taxon>Planctomycetia</taxon>
        <taxon>Isosphaerales</taxon>
        <taxon>Isosphaeraceae</taxon>
        <taxon>Singulisphaera</taxon>
    </lineage>
</organism>
<evidence type="ECO:0000313" key="2">
    <source>
        <dbReference type="EMBL" id="XBH01139.1"/>
    </source>
</evidence>
<sequence>MMRNWSVALALSLGGLIGLPASLRGEEPPLRERIAGALRRATDGFRKEVATEGGYLWRYTADLSFREGERPATATMVWVQPPGTPSVGLAYLRAFEATGDPFYRDAAREVAMALVKGQLRSGGWDYLIEFDPKLRARYAYRVDPGPGGKQNVSTLDDNTTQEALRFLMRVDRVLEFQDQAIHEAVEYALGRLIGIQYPNGAWPQRFTDPLDPAKFPVKKASYPDSWSRTYPGKDYKAFYTLNDNAISDTIDVLLEASRVYHDPKYEASAKKGGDFFLLAQMPEPQPAWAQQYDADMHPAWARKFEPPSITGLESQSAIRTLLEIYRETGDAKYLEPIPRALAYLRKSRLPEGRMARFYELKTNTPLYFTKDYQLTESDADMPTHYGFKVGNGLDNIGKLYEQLRTRGPEKQTAEPTNSGARSRSNKPNSEQAEAVANALDSRGLWLTEGRLKTQPPENPSRRQIDTGTFLKNVQILCRYLESSRP</sequence>
<feature type="region of interest" description="Disordered" evidence="1">
    <location>
        <begin position="406"/>
        <end position="432"/>
    </location>
</feature>
<dbReference type="Pfam" id="PF09492">
    <property type="entry name" value="Pec_lyase"/>
    <property type="match status" value="1"/>
</dbReference>
<evidence type="ECO:0000256" key="1">
    <source>
        <dbReference type="SAM" id="MobiDB-lite"/>
    </source>
</evidence>
<dbReference type="EMBL" id="CP155447">
    <property type="protein sequence ID" value="XBH01139.1"/>
    <property type="molecule type" value="Genomic_DNA"/>
</dbReference>
<accession>A0AAU7C7F0</accession>
<dbReference type="RefSeq" id="WP_406693829.1">
    <property type="nucleotide sequence ID" value="NZ_CP155447.1"/>
</dbReference>
<dbReference type="Gene3D" id="1.50.10.20">
    <property type="match status" value="1"/>
</dbReference>
<proteinExistence type="predicted"/>
<reference evidence="2" key="1">
    <citation type="submission" date="2024-05" db="EMBL/GenBank/DDBJ databases">
        <title>Planctomycetes of the genus Singulisphaera possess chitinolytic capabilities.</title>
        <authorList>
            <person name="Ivanova A."/>
        </authorList>
    </citation>
    <scope>NUCLEOTIDE SEQUENCE</scope>
    <source>
        <strain evidence="2">Ch08T</strain>
    </source>
</reference>
<keyword evidence="2" id="KW-0456">Lyase</keyword>
<feature type="compositionally biased region" description="Polar residues" evidence="1">
    <location>
        <begin position="413"/>
        <end position="431"/>
    </location>
</feature>
<gene>
    <name evidence="2" type="ORF">V5E97_22600</name>
</gene>
<protein>
    <submittedName>
        <fullName evidence="2">Pectate lyase</fullName>
    </submittedName>
</protein>
<feature type="region of interest" description="Disordered" evidence="1">
    <location>
        <begin position="446"/>
        <end position="466"/>
    </location>
</feature>
<dbReference type="InterPro" id="IPR012669">
    <property type="entry name" value="Pectate_lyase"/>
</dbReference>
<dbReference type="GO" id="GO:0016829">
    <property type="term" value="F:lyase activity"/>
    <property type="evidence" value="ECO:0007669"/>
    <property type="project" value="UniProtKB-KW"/>
</dbReference>
<dbReference type="SUPFAM" id="SSF81853">
    <property type="entry name" value="Family 10 polysaccharide lyase"/>
    <property type="match status" value="1"/>
</dbReference>
<dbReference type="AlphaFoldDB" id="A0AAU7C7F0"/>
<name>A0AAU7C7F0_9BACT</name>